<evidence type="ECO:0000256" key="5">
    <source>
        <dbReference type="ARBA" id="ARBA00022833"/>
    </source>
</evidence>
<dbReference type="GO" id="GO:0004181">
    <property type="term" value="F:metallocarboxypeptidase activity"/>
    <property type="evidence" value="ECO:0007669"/>
    <property type="project" value="InterPro"/>
</dbReference>
<dbReference type="EMBL" id="RQGD01000039">
    <property type="protein sequence ID" value="TGL57154.1"/>
    <property type="molecule type" value="Genomic_DNA"/>
</dbReference>
<dbReference type="OrthoDB" id="9802862at2"/>
<evidence type="ECO:0000313" key="9">
    <source>
        <dbReference type="EMBL" id="TGL57154.1"/>
    </source>
</evidence>
<sequence length="505" mass="57652">MGIMFVQIGKIVTKVSLGFLLLMDIHCFTFLTRSTIPIAPLGDRSTFVLVSLPSANLPTFKTYTKQKINSVYEENNFSFVLLPRAVWEKMDRSLFLASEVTTPLGFKFFAENYQTQLKKSTFEVSDVFSGYKDQILNERYLTQISLTHSEFAEKQIIGTTQSKNPIFALRLTRKNISDNGKVNVLLHCSIHANEVITTEHCYDAIYTLITNKKLKERYLDQLIVWIIPIANPDGSDAFWNVSHLQGRKNGSVNNLKGVDLNRNFPIHWGKTGGEYSSNKIDSPYFQGPSEGSELETRALISLAEKERFVASISYHAFANALLYPYSVEGFLNPSPDLAEIVGKKLSKKTRSTHPTKTFSLKKNLYPIDGVDQDFFYFRYGTLSYVLESSHFNPEYKYVPKILDSLRNVWTQMLDEIVFGEKILIRVLNEEGAPLLTKIQIKGLSYFQGEVRTNHPKTGLFYTYYVPDLGNEMVLESDGYESIIVKTKPSSKWEIQNIIMKRSTRP</sequence>
<dbReference type="Proteomes" id="UP000297693">
    <property type="component" value="Unassembled WGS sequence"/>
</dbReference>
<gene>
    <name evidence="9" type="ORF">EHQ58_15320</name>
</gene>
<organism evidence="9 10">
    <name type="scientific">Leptospira ognonensis</name>
    <dbReference type="NCBI Taxonomy" id="2484945"/>
    <lineage>
        <taxon>Bacteria</taxon>
        <taxon>Pseudomonadati</taxon>
        <taxon>Spirochaetota</taxon>
        <taxon>Spirochaetia</taxon>
        <taxon>Leptospirales</taxon>
        <taxon>Leptospiraceae</taxon>
        <taxon>Leptospira</taxon>
    </lineage>
</organism>
<comment type="similarity">
    <text evidence="2 7">Belongs to the peptidase M14 family.</text>
</comment>
<dbReference type="Pfam" id="PF00246">
    <property type="entry name" value="Peptidase_M14"/>
    <property type="match status" value="1"/>
</dbReference>
<dbReference type="GO" id="GO:0006508">
    <property type="term" value="P:proteolysis"/>
    <property type="evidence" value="ECO:0007669"/>
    <property type="project" value="UniProtKB-KW"/>
</dbReference>
<evidence type="ECO:0000256" key="4">
    <source>
        <dbReference type="ARBA" id="ARBA00022801"/>
    </source>
</evidence>
<feature type="domain" description="Peptidase M14" evidence="8">
    <location>
        <begin position="129"/>
        <end position="412"/>
    </location>
</feature>
<protein>
    <submittedName>
        <fullName evidence="9">Peptidase M14</fullName>
    </submittedName>
</protein>
<evidence type="ECO:0000256" key="6">
    <source>
        <dbReference type="ARBA" id="ARBA00023049"/>
    </source>
</evidence>
<dbReference type="Gene3D" id="3.40.630.10">
    <property type="entry name" value="Zn peptidases"/>
    <property type="match status" value="1"/>
</dbReference>
<dbReference type="SUPFAM" id="SSF53187">
    <property type="entry name" value="Zn-dependent exopeptidases"/>
    <property type="match status" value="1"/>
</dbReference>
<evidence type="ECO:0000256" key="7">
    <source>
        <dbReference type="PROSITE-ProRule" id="PRU01379"/>
    </source>
</evidence>
<name>A0A4R9JVY7_9LEPT</name>
<keyword evidence="5" id="KW-0862">Zinc</keyword>
<dbReference type="SMART" id="SM00631">
    <property type="entry name" value="Zn_pept"/>
    <property type="match status" value="1"/>
</dbReference>
<dbReference type="GO" id="GO:0008270">
    <property type="term" value="F:zinc ion binding"/>
    <property type="evidence" value="ECO:0007669"/>
    <property type="project" value="InterPro"/>
</dbReference>
<evidence type="ECO:0000256" key="1">
    <source>
        <dbReference type="ARBA" id="ARBA00001947"/>
    </source>
</evidence>
<dbReference type="GO" id="GO:0005615">
    <property type="term" value="C:extracellular space"/>
    <property type="evidence" value="ECO:0007669"/>
    <property type="project" value="TreeGrafter"/>
</dbReference>
<keyword evidence="6" id="KW-0482">Metalloprotease</keyword>
<dbReference type="PRINTS" id="PR00765">
    <property type="entry name" value="CRBOXYPTASEA"/>
</dbReference>
<keyword evidence="3" id="KW-0645">Protease</keyword>
<dbReference type="PROSITE" id="PS52035">
    <property type="entry name" value="PEPTIDASE_M14"/>
    <property type="match status" value="1"/>
</dbReference>
<dbReference type="PANTHER" id="PTHR11705:SF143">
    <property type="entry name" value="SLL0236 PROTEIN"/>
    <property type="match status" value="1"/>
</dbReference>
<dbReference type="InterPro" id="IPR000834">
    <property type="entry name" value="Peptidase_M14"/>
</dbReference>
<keyword evidence="4" id="KW-0378">Hydrolase</keyword>
<proteinExistence type="inferred from homology"/>
<evidence type="ECO:0000256" key="2">
    <source>
        <dbReference type="ARBA" id="ARBA00005988"/>
    </source>
</evidence>
<keyword evidence="10" id="KW-1185">Reference proteome</keyword>
<dbReference type="AlphaFoldDB" id="A0A4R9JVY7"/>
<evidence type="ECO:0000256" key="3">
    <source>
        <dbReference type="ARBA" id="ARBA00022670"/>
    </source>
</evidence>
<reference evidence="9" key="1">
    <citation type="journal article" date="2019" name="PLoS Negl. Trop. Dis.">
        <title>Revisiting the worldwide diversity of Leptospira species in the environment.</title>
        <authorList>
            <person name="Vincent A.T."/>
            <person name="Schiettekatte O."/>
            <person name="Bourhy P."/>
            <person name="Veyrier F.J."/>
            <person name="Picardeau M."/>
        </authorList>
    </citation>
    <scope>NUCLEOTIDE SEQUENCE [LARGE SCALE GENOMIC DNA]</scope>
    <source>
        <strain evidence="9">201702476</strain>
    </source>
</reference>
<accession>A0A4R9JVY7</accession>
<comment type="cofactor">
    <cofactor evidence="1">
        <name>Zn(2+)</name>
        <dbReference type="ChEBI" id="CHEBI:29105"/>
    </cofactor>
</comment>
<feature type="active site" description="Proton donor/acceptor" evidence="7">
    <location>
        <position position="387"/>
    </location>
</feature>
<evidence type="ECO:0000313" key="10">
    <source>
        <dbReference type="Proteomes" id="UP000297693"/>
    </source>
</evidence>
<comment type="caution">
    <text evidence="9">The sequence shown here is derived from an EMBL/GenBank/DDBJ whole genome shotgun (WGS) entry which is preliminary data.</text>
</comment>
<evidence type="ECO:0000259" key="8">
    <source>
        <dbReference type="PROSITE" id="PS52035"/>
    </source>
</evidence>
<dbReference type="PANTHER" id="PTHR11705">
    <property type="entry name" value="PROTEASE FAMILY M14 CARBOXYPEPTIDASE A,B"/>
    <property type="match status" value="1"/>
</dbReference>